<name>S3DGJ6_GLAL2</name>
<proteinExistence type="predicted"/>
<gene>
    <name evidence="2" type="ORF">GLAREA_05592</name>
</gene>
<keyword evidence="3" id="KW-1185">Reference proteome</keyword>
<reference evidence="2 3" key="1">
    <citation type="journal article" date="2013" name="BMC Genomics">
        <title>Genomics-driven discovery of the pneumocandin biosynthetic gene cluster in the fungus Glarea lozoyensis.</title>
        <authorList>
            <person name="Chen L."/>
            <person name="Yue Q."/>
            <person name="Zhang X."/>
            <person name="Xiang M."/>
            <person name="Wang C."/>
            <person name="Li S."/>
            <person name="Che Y."/>
            <person name="Ortiz-Lopez F.J."/>
            <person name="Bills G.F."/>
            <person name="Liu X."/>
            <person name="An Z."/>
        </authorList>
    </citation>
    <scope>NUCLEOTIDE SEQUENCE [LARGE SCALE GENOMIC DNA]</scope>
    <source>
        <strain evidence="3">ATCC 20868 / MF5171</strain>
    </source>
</reference>
<dbReference type="KEGG" id="glz:GLAREA_05592"/>
<feature type="compositionally biased region" description="Basic and acidic residues" evidence="1">
    <location>
        <begin position="83"/>
        <end position="101"/>
    </location>
</feature>
<dbReference type="GeneID" id="19464646"/>
<dbReference type="EMBL" id="KE145353">
    <property type="protein sequence ID" value="EPE36254.1"/>
    <property type="molecule type" value="Genomic_DNA"/>
</dbReference>
<dbReference type="Proteomes" id="UP000016922">
    <property type="component" value="Unassembled WGS sequence"/>
</dbReference>
<organism evidence="2 3">
    <name type="scientific">Glarea lozoyensis (strain ATCC 20868 / MF5171)</name>
    <dbReference type="NCBI Taxonomy" id="1116229"/>
    <lineage>
        <taxon>Eukaryota</taxon>
        <taxon>Fungi</taxon>
        <taxon>Dikarya</taxon>
        <taxon>Ascomycota</taxon>
        <taxon>Pezizomycotina</taxon>
        <taxon>Leotiomycetes</taxon>
        <taxon>Helotiales</taxon>
        <taxon>Helotiaceae</taxon>
        <taxon>Glarea</taxon>
    </lineage>
</organism>
<accession>S3DGJ6</accession>
<evidence type="ECO:0000256" key="1">
    <source>
        <dbReference type="SAM" id="MobiDB-lite"/>
    </source>
</evidence>
<feature type="region of interest" description="Disordered" evidence="1">
    <location>
        <begin position="80"/>
        <end position="116"/>
    </location>
</feature>
<evidence type="ECO:0000313" key="2">
    <source>
        <dbReference type="EMBL" id="EPE36254.1"/>
    </source>
</evidence>
<sequence>MDIRRARLGGFGFDSVILADCVWAGAGARGDGRCGWRGWLESGLRLGRGGDSKRSGVADGAMSPAPAWDGGLFGRSAVAEPANESRDFTRKRGAGRREANHRGYGKAEVTQKTVES</sequence>
<dbReference type="AlphaFoldDB" id="S3DGJ6"/>
<evidence type="ECO:0000313" key="3">
    <source>
        <dbReference type="Proteomes" id="UP000016922"/>
    </source>
</evidence>
<dbReference type="RefSeq" id="XP_008077072.1">
    <property type="nucleotide sequence ID" value="XM_008078881.1"/>
</dbReference>
<protein>
    <submittedName>
        <fullName evidence="2">Uncharacterized protein</fullName>
    </submittedName>
</protein>
<dbReference type="HOGENOM" id="CLU_2097111_0_0_1"/>